<evidence type="ECO:0000256" key="11">
    <source>
        <dbReference type="ARBA" id="ARBA00023136"/>
    </source>
</evidence>
<name>Q0PI07_SPIAU</name>
<evidence type="ECO:0000256" key="10">
    <source>
        <dbReference type="ARBA" id="ARBA00023114"/>
    </source>
</evidence>
<evidence type="ECO:0000259" key="17">
    <source>
        <dbReference type="Pfam" id="PF02563"/>
    </source>
</evidence>
<dbReference type="AlphaFoldDB" id="Q0PI07"/>
<evidence type="ECO:0000256" key="6">
    <source>
        <dbReference type="ARBA" id="ARBA00022692"/>
    </source>
</evidence>
<keyword evidence="11" id="KW-0472">Membrane</keyword>
<keyword evidence="3" id="KW-0813">Transport</keyword>
<dbReference type="Pfam" id="PF22461">
    <property type="entry name" value="SLBB_2"/>
    <property type="match status" value="2"/>
</dbReference>
<feature type="region of interest" description="Disordered" evidence="15">
    <location>
        <begin position="25"/>
        <end position="62"/>
    </location>
</feature>
<feature type="domain" description="Soluble ligand binding" evidence="18">
    <location>
        <begin position="269"/>
        <end position="310"/>
    </location>
</feature>
<sequence length="613" mass="64784">MKYRTILAVLILGLTTSLLAQTPTASTTSDASAQNTDQTANSSGTSSSTQSTSLTRVRSGDDGRPSVIEMMYKRFVDQKQFGYDSFFGVAPSVSSRGRVPDDYSLGPGDMVTVQVWGDPVDLGDLTAQFSSTVSGEGTLFYPPVGQVRVDGLLRSDAEKLIAVGLAKKYKRFELRIQVQPQRVFPLTVAGLVGQPGVVIVDSWTSVDEVLTKVGGVKKNGTLRSIRLVKPSGRVETVDLYGLLISGKRPSVHIEEGDVLQVGPIGRTAAVYGEVKVPGIFELADGETAADLLSFAGGILASGRGAPMMRISWDGNVWAQSGGFWTNQSLGGLVAQDGDVLLFQGPLEALSFSDNPGYVQVGGEVAAPGFVPWTARLTIGQALAKVGGTIESASISGLTLVRPSVAKVQRQQIETSLATNQDRIDALKVKIAQTSDAVVIAALNAELATRSEAIMLLTRSLNDGSLGRVFLDRNALDTVELMPGDQVTVPRQSGVVLVFGEVYNPGAQVWTRSLSVRDSIMAVGGVTSRGDWNGVYVIRASGRVESAGSRGVFLGFSTLWGEALQPGDFVYVPAKISDASDAWTLTKDALSVISQTSTTAVNVLAVMSTLGLLK</sequence>
<evidence type="ECO:0000259" key="18">
    <source>
        <dbReference type="Pfam" id="PF10531"/>
    </source>
</evidence>
<evidence type="ECO:0000256" key="16">
    <source>
        <dbReference type="SAM" id="SignalP"/>
    </source>
</evidence>
<keyword evidence="10" id="KW-0626">Porin</keyword>
<reference evidence="20" key="1">
    <citation type="submission" date="2006-06" db="EMBL/GenBank/DDBJ databases">
        <title>LGLA, the large glycolipid of Spirochaeta aurantia.</title>
        <authorList>
            <person name="Paul C.J."/>
            <person name="Vinogradov E."/>
            <person name="Tapping R.I."/>
            <person name="Perry M.B."/>
            <person name="Moyles D."/>
            <person name="Kropinski A.M."/>
        </authorList>
    </citation>
    <scope>NUCLEOTIDE SEQUENCE</scope>
</reference>
<keyword evidence="14" id="KW-0449">Lipoprotein</keyword>
<evidence type="ECO:0000256" key="14">
    <source>
        <dbReference type="ARBA" id="ARBA00023288"/>
    </source>
</evidence>
<evidence type="ECO:0000256" key="5">
    <source>
        <dbReference type="ARBA" id="ARBA00022597"/>
    </source>
</evidence>
<feature type="domain" description="Soluble ligand binding" evidence="18">
    <location>
        <begin position="187"/>
        <end position="237"/>
    </location>
</feature>
<evidence type="ECO:0000256" key="1">
    <source>
        <dbReference type="ARBA" id="ARBA00004571"/>
    </source>
</evidence>
<keyword evidence="6" id="KW-0812">Transmembrane</keyword>
<proteinExistence type="inferred from homology"/>
<keyword evidence="12" id="KW-0564">Palmitate</keyword>
<dbReference type="GO" id="GO:0006811">
    <property type="term" value="P:monoatomic ion transport"/>
    <property type="evidence" value="ECO:0007669"/>
    <property type="project" value="UniProtKB-KW"/>
</dbReference>
<evidence type="ECO:0000256" key="3">
    <source>
        <dbReference type="ARBA" id="ARBA00022448"/>
    </source>
</evidence>
<evidence type="ECO:0000256" key="15">
    <source>
        <dbReference type="SAM" id="MobiDB-lite"/>
    </source>
</evidence>
<evidence type="ECO:0000256" key="2">
    <source>
        <dbReference type="ARBA" id="ARBA00009450"/>
    </source>
</evidence>
<dbReference type="GO" id="GO:0015288">
    <property type="term" value="F:porin activity"/>
    <property type="evidence" value="ECO:0007669"/>
    <property type="project" value="UniProtKB-KW"/>
</dbReference>
<evidence type="ECO:0000256" key="12">
    <source>
        <dbReference type="ARBA" id="ARBA00023139"/>
    </source>
</evidence>
<protein>
    <submittedName>
        <fullName evidence="20">SpaA</fullName>
    </submittedName>
</protein>
<evidence type="ECO:0000313" key="20">
    <source>
        <dbReference type="EMBL" id="ABH02984.1"/>
    </source>
</evidence>
<dbReference type="PANTHER" id="PTHR33619">
    <property type="entry name" value="POLYSACCHARIDE EXPORT PROTEIN GFCE-RELATED"/>
    <property type="match status" value="1"/>
</dbReference>
<evidence type="ECO:0000256" key="4">
    <source>
        <dbReference type="ARBA" id="ARBA00022452"/>
    </source>
</evidence>
<dbReference type="Pfam" id="PF02563">
    <property type="entry name" value="Poly_export"/>
    <property type="match status" value="1"/>
</dbReference>
<comment type="subcellular location">
    <subcellularLocation>
        <location evidence="1">Cell outer membrane</location>
        <topology evidence="1">Multi-pass membrane protein</topology>
    </subcellularLocation>
</comment>
<dbReference type="Gene3D" id="3.10.560.10">
    <property type="entry name" value="Outer membrane lipoprotein wza domain like"/>
    <property type="match status" value="3"/>
</dbReference>
<comment type="similarity">
    <text evidence="2">Belongs to the BexD/CtrA/VexA family.</text>
</comment>
<keyword evidence="13" id="KW-0998">Cell outer membrane</keyword>
<feature type="domain" description="SLBB" evidence="19">
    <location>
        <begin position="358"/>
        <end position="420"/>
    </location>
</feature>
<feature type="chain" id="PRO_5004175545" evidence="16">
    <location>
        <begin position="21"/>
        <end position="613"/>
    </location>
</feature>
<feature type="domain" description="SLBB" evidence="19">
    <location>
        <begin position="495"/>
        <end position="541"/>
    </location>
</feature>
<organism evidence="20">
    <name type="scientific">Spirochaeta aurantia</name>
    <dbReference type="NCBI Taxonomy" id="147"/>
    <lineage>
        <taxon>Bacteria</taxon>
        <taxon>Pseudomonadati</taxon>
        <taxon>Spirochaetota</taxon>
        <taxon>Spirochaetia</taxon>
        <taxon>Spirochaetales</taxon>
        <taxon>Spirochaetaceae</taxon>
        <taxon>Spirochaeta</taxon>
    </lineage>
</organism>
<dbReference type="InterPro" id="IPR054765">
    <property type="entry name" value="SLBB_dom"/>
</dbReference>
<dbReference type="GO" id="GO:0015159">
    <property type="term" value="F:polysaccharide transmembrane transporter activity"/>
    <property type="evidence" value="ECO:0007669"/>
    <property type="project" value="InterPro"/>
</dbReference>
<dbReference type="Pfam" id="PF10531">
    <property type="entry name" value="SLBB"/>
    <property type="match status" value="2"/>
</dbReference>
<evidence type="ECO:0000256" key="7">
    <source>
        <dbReference type="ARBA" id="ARBA00022729"/>
    </source>
</evidence>
<dbReference type="GO" id="GO:0009279">
    <property type="term" value="C:cell outer membrane"/>
    <property type="evidence" value="ECO:0007669"/>
    <property type="project" value="UniProtKB-SubCell"/>
</dbReference>
<feature type="signal peptide" evidence="16">
    <location>
        <begin position="1"/>
        <end position="20"/>
    </location>
</feature>
<evidence type="ECO:0000259" key="19">
    <source>
        <dbReference type="Pfam" id="PF22461"/>
    </source>
</evidence>
<evidence type="ECO:0000256" key="13">
    <source>
        <dbReference type="ARBA" id="ARBA00023237"/>
    </source>
</evidence>
<dbReference type="EMBL" id="DQ832182">
    <property type="protein sequence ID" value="ABH02984.1"/>
    <property type="molecule type" value="Genomic_DNA"/>
</dbReference>
<evidence type="ECO:0000256" key="9">
    <source>
        <dbReference type="ARBA" id="ARBA00023065"/>
    </source>
</evidence>
<dbReference type="InterPro" id="IPR049712">
    <property type="entry name" value="Poly_export"/>
</dbReference>
<accession>Q0PI07</accession>
<keyword evidence="8" id="KW-0625">Polysaccharide transport</keyword>
<keyword evidence="4" id="KW-1134">Transmembrane beta strand</keyword>
<feature type="domain" description="Polysaccharide export protein N-terminal" evidence="17">
    <location>
        <begin position="99"/>
        <end position="178"/>
    </location>
</feature>
<keyword evidence="5" id="KW-0762">Sugar transport</keyword>
<feature type="compositionally biased region" description="Low complexity" evidence="15">
    <location>
        <begin position="42"/>
        <end position="55"/>
    </location>
</feature>
<dbReference type="InterPro" id="IPR019554">
    <property type="entry name" value="Soluble_ligand-bd"/>
</dbReference>
<dbReference type="PANTHER" id="PTHR33619:SF3">
    <property type="entry name" value="POLYSACCHARIDE EXPORT PROTEIN GFCE-RELATED"/>
    <property type="match status" value="1"/>
</dbReference>
<keyword evidence="9" id="KW-0406">Ion transport</keyword>
<dbReference type="GO" id="GO:0046930">
    <property type="term" value="C:pore complex"/>
    <property type="evidence" value="ECO:0007669"/>
    <property type="project" value="UniProtKB-KW"/>
</dbReference>
<evidence type="ECO:0000256" key="8">
    <source>
        <dbReference type="ARBA" id="ARBA00023047"/>
    </source>
</evidence>
<keyword evidence="7 16" id="KW-0732">Signal</keyword>
<dbReference type="InterPro" id="IPR003715">
    <property type="entry name" value="Poly_export_N"/>
</dbReference>